<organism evidence="1 2">
    <name type="scientific">Terrisporobacter muris</name>
    <dbReference type="NCBI Taxonomy" id="2963284"/>
    <lineage>
        <taxon>Bacteria</taxon>
        <taxon>Bacillati</taxon>
        <taxon>Bacillota</taxon>
        <taxon>Clostridia</taxon>
        <taxon>Peptostreptococcales</taxon>
        <taxon>Peptostreptococcaceae</taxon>
        <taxon>Terrisporobacter</taxon>
    </lineage>
</organism>
<dbReference type="InterPro" id="IPR022385">
    <property type="entry name" value="Rhs_assc_core"/>
</dbReference>
<evidence type="ECO:0000313" key="2">
    <source>
        <dbReference type="Proteomes" id="UP001140817"/>
    </source>
</evidence>
<dbReference type="EMBL" id="JANKBY010000521">
    <property type="protein sequence ID" value="MCR1825042.1"/>
    <property type="molecule type" value="Genomic_DNA"/>
</dbReference>
<dbReference type="RefSeq" id="WP_257560912.1">
    <property type="nucleotide sequence ID" value="NZ_JANKBY010000521.1"/>
</dbReference>
<name>A0A9X2MFP6_9FIRM</name>
<protein>
    <submittedName>
        <fullName evidence="1">RHS repeat-associated core domain-containing protein</fullName>
    </submittedName>
</protein>
<proteinExistence type="predicted"/>
<dbReference type="InterPro" id="IPR050708">
    <property type="entry name" value="T6SS_VgrG/RHS"/>
</dbReference>
<gene>
    <name evidence="1" type="ORF">NSA58_19965</name>
</gene>
<keyword evidence="2" id="KW-1185">Reference proteome</keyword>
<dbReference type="PANTHER" id="PTHR32305">
    <property type="match status" value="1"/>
</dbReference>
<sequence length="340" mass="37526">MIKYGATTNYIYNDLNQLIKSTENKYGNETSQNFLGIDGNVIGTTRYSSEGFKYYTYNKDVQRSTTSVVGEDGKSTVAYDYDDFGVTTTIGDSSFFNEVCYTGGIYDVSTGLYYLNVRYYDPRNGRFITQDTYRGEVNNPSTLHLYAYCDNNPINYIDPSGHVVTTGGIEISASAGFDIGGIPSAGITWVTVYYPYMNSVDQLGGFGFTGGAEMAIGKFSYGGGITVGIGSTSKNVLSPYVSRSKPINYLPKGLAKYNAKCIGKFGNMKARFKMSAKVGYTSIILRSNLKSIGKSTINKTHRKLFMSIKEVPKKNRNYVEYKLLSKSAKVYKNGKVVIKS</sequence>
<evidence type="ECO:0000313" key="1">
    <source>
        <dbReference type="EMBL" id="MCR1825042.1"/>
    </source>
</evidence>
<dbReference type="NCBIfam" id="TIGR03696">
    <property type="entry name" value="Rhs_assc_core"/>
    <property type="match status" value="1"/>
</dbReference>
<accession>A0A9X2MFP6</accession>
<dbReference type="Gene3D" id="2.180.10.10">
    <property type="entry name" value="RHS repeat-associated core"/>
    <property type="match status" value="1"/>
</dbReference>
<comment type="caution">
    <text evidence="1">The sequence shown here is derived from an EMBL/GenBank/DDBJ whole genome shotgun (WGS) entry which is preliminary data.</text>
</comment>
<dbReference type="PANTHER" id="PTHR32305:SF15">
    <property type="entry name" value="PROTEIN RHSA-RELATED"/>
    <property type="match status" value="1"/>
</dbReference>
<dbReference type="Proteomes" id="UP001140817">
    <property type="component" value="Unassembled WGS sequence"/>
</dbReference>
<dbReference type="AlphaFoldDB" id="A0A9X2MFP6"/>
<reference evidence="1" key="1">
    <citation type="submission" date="2022-07" db="EMBL/GenBank/DDBJ databases">
        <title>Enhanced cultured diversity of the mouse gut microbiota enables custom-made synthetic communities.</title>
        <authorList>
            <person name="Afrizal A."/>
        </authorList>
    </citation>
    <scope>NUCLEOTIDE SEQUENCE</scope>
    <source>
        <strain evidence="1">DSM 29186</strain>
    </source>
</reference>